<dbReference type="Proteomes" id="UP001596220">
    <property type="component" value="Unassembled WGS sequence"/>
</dbReference>
<evidence type="ECO:0000259" key="2">
    <source>
        <dbReference type="Pfam" id="PF08327"/>
    </source>
</evidence>
<dbReference type="CDD" id="cd08899">
    <property type="entry name" value="SRPBCC_CalC_Aha1-like_6"/>
    <property type="match status" value="1"/>
</dbReference>
<gene>
    <name evidence="3" type="ORF">ACFP3R_27200</name>
</gene>
<dbReference type="InterPro" id="IPR023393">
    <property type="entry name" value="START-like_dom_sf"/>
</dbReference>
<dbReference type="RefSeq" id="WP_380639711.1">
    <property type="nucleotide sequence ID" value="NZ_JBHSQO010000036.1"/>
</dbReference>
<feature type="domain" description="Activator of Hsp90 ATPase homologue 1/2-like C-terminal" evidence="2">
    <location>
        <begin position="28"/>
        <end position="144"/>
    </location>
</feature>
<sequence length="169" mass="18762">MSETTTTLLGQASRTRREARLERVLPGTPDAVWAAWTDPALLPSWFGPVLAGVPGPDQEYVLEGRGDHGDTITCRVLRWREPELLEHTWRYIGESADSVLRVEISPAGDGTLLRLRHGDLPPEVDPADYCAGWHMYTDAMEARLQGREPVADSDARWLELLPAYSAAAE</sequence>
<comment type="similarity">
    <text evidence="1">Belongs to the AHA1 family.</text>
</comment>
<keyword evidence="4" id="KW-1185">Reference proteome</keyword>
<dbReference type="Pfam" id="PF08327">
    <property type="entry name" value="AHSA1"/>
    <property type="match status" value="1"/>
</dbReference>
<accession>A0ABW1PBR2</accession>
<name>A0ABW1PBR2_9PSEU</name>
<comment type="caution">
    <text evidence="3">The sequence shown here is derived from an EMBL/GenBank/DDBJ whole genome shotgun (WGS) entry which is preliminary data.</text>
</comment>
<evidence type="ECO:0000313" key="3">
    <source>
        <dbReference type="EMBL" id="MFC6092976.1"/>
    </source>
</evidence>
<dbReference type="Gene3D" id="3.30.530.20">
    <property type="match status" value="1"/>
</dbReference>
<protein>
    <submittedName>
        <fullName evidence="3">SRPBCC family protein</fullName>
    </submittedName>
</protein>
<dbReference type="SUPFAM" id="SSF55961">
    <property type="entry name" value="Bet v1-like"/>
    <property type="match status" value="1"/>
</dbReference>
<reference evidence="4" key="1">
    <citation type="journal article" date="2019" name="Int. J. Syst. Evol. Microbiol.">
        <title>The Global Catalogue of Microorganisms (GCM) 10K type strain sequencing project: providing services to taxonomists for standard genome sequencing and annotation.</title>
        <authorList>
            <consortium name="The Broad Institute Genomics Platform"/>
            <consortium name="The Broad Institute Genome Sequencing Center for Infectious Disease"/>
            <person name="Wu L."/>
            <person name="Ma J."/>
        </authorList>
    </citation>
    <scope>NUCLEOTIDE SEQUENCE [LARGE SCALE GENOMIC DNA]</scope>
    <source>
        <strain evidence="4">CGMCC 4.7246</strain>
    </source>
</reference>
<evidence type="ECO:0000313" key="4">
    <source>
        <dbReference type="Proteomes" id="UP001596220"/>
    </source>
</evidence>
<evidence type="ECO:0000256" key="1">
    <source>
        <dbReference type="ARBA" id="ARBA00006817"/>
    </source>
</evidence>
<dbReference type="InterPro" id="IPR013538">
    <property type="entry name" value="ASHA1/2-like_C"/>
</dbReference>
<dbReference type="EMBL" id="JBHSQO010000036">
    <property type="protein sequence ID" value="MFC6092976.1"/>
    <property type="molecule type" value="Genomic_DNA"/>
</dbReference>
<organism evidence="3 4">
    <name type="scientific">Saccharothrix lopnurensis</name>
    <dbReference type="NCBI Taxonomy" id="1670621"/>
    <lineage>
        <taxon>Bacteria</taxon>
        <taxon>Bacillati</taxon>
        <taxon>Actinomycetota</taxon>
        <taxon>Actinomycetes</taxon>
        <taxon>Pseudonocardiales</taxon>
        <taxon>Pseudonocardiaceae</taxon>
        <taxon>Saccharothrix</taxon>
    </lineage>
</organism>
<proteinExistence type="inferred from homology"/>